<dbReference type="AlphaFoldDB" id="A0A381VC37"/>
<name>A0A381VC37_9ZZZZ</name>
<dbReference type="EMBL" id="UINC01008342">
    <property type="protein sequence ID" value="SVA37561.1"/>
    <property type="molecule type" value="Genomic_DNA"/>
</dbReference>
<evidence type="ECO:0000313" key="1">
    <source>
        <dbReference type="EMBL" id="SVA37561.1"/>
    </source>
</evidence>
<organism evidence="1">
    <name type="scientific">marine metagenome</name>
    <dbReference type="NCBI Taxonomy" id="408172"/>
    <lineage>
        <taxon>unclassified sequences</taxon>
        <taxon>metagenomes</taxon>
        <taxon>ecological metagenomes</taxon>
    </lineage>
</organism>
<feature type="non-terminal residue" evidence="1">
    <location>
        <position position="1"/>
    </location>
</feature>
<gene>
    <name evidence="1" type="ORF">METZ01_LOCUS90415</name>
</gene>
<reference evidence="1" key="1">
    <citation type="submission" date="2018-05" db="EMBL/GenBank/DDBJ databases">
        <authorList>
            <person name="Lanie J.A."/>
            <person name="Ng W.-L."/>
            <person name="Kazmierczak K.M."/>
            <person name="Andrzejewski T.M."/>
            <person name="Davidsen T.M."/>
            <person name="Wayne K.J."/>
            <person name="Tettelin H."/>
            <person name="Glass J.I."/>
            <person name="Rusch D."/>
            <person name="Podicherti R."/>
            <person name="Tsui H.-C.T."/>
            <person name="Winkler M.E."/>
        </authorList>
    </citation>
    <scope>NUCLEOTIDE SEQUENCE</scope>
</reference>
<accession>A0A381VC37</accession>
<protein>
    <submittedName>
        <fullName evidence="1">Uncharacterized protein</fullName>
    </submittedName>
</protein>
<proteinExistence type="predicted"/>
<sequence>ASDDIMIDLSVKKLGLRDLLDSEFAGRGLD</sequence>